<organism evidence="1 2">
    <name type="scientific">Hypocrea atroviridis (strain ATCC 20476 / IMI 206040)</name>
    <name type="common">Trichoderma atroviride</name>
    <dbReference type="NCBI Taxonomy" id="452589"/>
    <lineage>
        <taxon>Eukaryota</taxon>
        <taxon>Fungi</taxon>
        <taxon>Dikarya</taxon>
        <taxon>Ascomycota</taxon>
        <taxon>Pezizomycotina</taxon>
        <taxon>Sordariomycetes</taxon>
        <taxon>Hypocreomycetidae</taxon>
        <taxon>Hypocreales</taxon>
        <taxon>Hypocreaceae</taxon>
        <taxon>Trichoderma</taxon>
    </lineage>
</organism>
<dbReference type="HOGENOM" id="CLU_2171422_0_0_1"/>
<dbReference type="Proteomes" id="UP000005426">
    <property type="component" value="Unassembled WGS sequence"/>
</dbReference>
<comment type="caution">
    <text evidence="1">The sequence shown here is derived from an EMBL/GenBank/DDBJ whole genome shotgun (WGS) entry which is preliminary data.</text>
</comment>
<keyword evidence="2" id="KW-1185">Reference proteome</keyword>
<evidence type="ECO:0000313" key="1">
    <source>
        <dbReference type="EMBL" id="EHK42129.1"/>
    </source>
</evidence>
<dbReference type="AlphaFoldDB" id="G9P5F8"/>
<accession>G9P5F8</accession>
<name>G9P5F8_HYPAI</name>
<protein>
    <submittedName>
        <fullName evidence="1">Uncharacterized protein</fullName>
    </submittedName>
</protein>
<proteinExistence type="predicted"/>
<reference evidence="1 2" key="1">
    <citation type="journal article" date="2011" name="Genome Biol.">
        <title>Comparative genome sequence analysis underscores mycoparasitism as the ancestral life style of Trichoderma.</title>
        <authorList>
            <person name="Kubicek C.P."/>
            <person name="Herrera-Estrella A."/>
            <person name="Seidl-Seiboth V."/>
            <person name="Martinez D.A."/>
            <person name="Druzhinina I.S."/>
            <person name="Thon M."/>
            <person name="Zeilinger S."/>
            <person name="Casas-Flores S."/>
            <person name="Horwitz B.A."/>
            <person name="Mukherjee P.K."/>
            <person name="Mukherjee M."/>
            <person name="Kredics L."/>
            <person name="Alcaraz L.D."/>
            <person name="Aerts A."/>
            <person name="Antal Z."/>
            <person name="Atanasova L."/>
            <person name="Cervantes-Badillo M.G."/>
            <person name="Challacombe J."/>
            <person name="Chertkov O."/>
            <person name="McCluskey K."/>
            <person name="Coulpier F."/>
            <person name="Deshpande N."/>
            <person name="von Doehren H."/>
            <person name="Ebbole D.J."/>
            <person name="Esquivel-Naranjo E.U."/>
            <person name="Fekete E."/>
            <person name="Flipphi M."/>
            <person name="Glaser F."/>
            <person name="Gomez-Rodriguez E.Y."/>
            <person name="Gruber S."/>
            <person name="Han C."/>
            <person name="Henrissat B."/>
            <person name="Hermosa R."/>
            <person name="Hernandez-Onate M."/>
            <person name="Karaffa L."/>
            <person name="Kosti I."/>
            <person name="Le Crom S."/>
            <person name="Lindquist E."/>
            <person name="Lucas S."/>
            <person name="Luebeck M."/>
            <person name="Luebeck P.S."/>
            <person name="Margeot A."/>
            <person name="Metz B."/>
            <person name="Misra M."/>
            <person name="Nevalainen H."/>
            <person name="Omann M."/>
            <person name="Packer N."/>
            <person name="Perrone G."/>
            <person name="Uresti-Rivera E.E."/>
            <person name="Salamov A."/>
            <person name="Schmoll M."/>
            <person name="Seiboth B."/>
            <person name="Shapiro H."/>
            <person name="Sukno S."/>
            <person name="Tamayo-Ramos J.A."/>
            <person name="Tisch D."/>
            <person name="Wiest A."/>
            <person name="Wilkinson H.H."/>
            <person name="Zhang M."/>
            <person name="Coutinho P.M."/>
            <person name="Kenerley C.M."/>
            <person name="Monte E."/>
            <person name="Baker S.E."/>
            <person name="Grigoriev I.V."/>
        </authorList>
    </citation>
    <scope>NUCLEOTIDE SEQUENCE [LARGE SCALE GENOMIC DNA]</scope>
    <source>
        <strain evidence="2">ATCC 20476 / IMI 206040</strain>
    </source>
</reference>
<dbReference type="EMBL" id="ABDG02000027">
    <property type="protein sequence ID" value="EHK42129.1"/>
    <property type="molecule type" value="Genomic_DNA"/>
</dbReference>
<sequence length="110" mass="12436">MHYPNQSCSRAIIFVEGANGILNDTPMSSSTPCADLYAPAAIVPIGVPGYRVVKEPSKSTWHIWLHQNDGSKQRESGWRMIGRELHGIIFSACSRSGRRWTFLRSYRNEK</sequence>
<evidence type="ECO:0000313" key="2">
    <source>
        <dbReference type="Proteomes" id="UP000005426"/>
    </source>
</evidence>
<gene>
    <name evidence="1" type="ORF">TRIATDRAFT_278417</name>
</gene>